<evidence type="ECO:0000256" key="1">
    <source>
        <dbReference type="SAM" id="MobiDB-lite"/>
    </source>
</evidence>
<proteinExistence type="predicted"/>
<comment type="caution">
    <text evidence="2">The sequence shown here is derived from an EMBL/GenBank/DDBJ whole genome shotgun (WGS) entry which is preliminary data.</text>
</comment>
<feature type="compositionally biased region" description="Low complexity" evidence="1">
    <location>
        <begin position="54"/>
        <end position="69"/>
    </location>
</feature>
<organism evidence="2 3">
    <name type="scientific">Actinomadura luzonensis</name>
    <dbReference type="NCBI Taxonomy" id="2805427"/>
    <lineage>
        <taxon>Bacteria</taxon>
        <taxon>Bacillati</taxon>
        <taxon>Actinomycetota</taxon>
        <taxon>Actinomycetes</taxon>
        <taxon>Streptosporangiales</taxon>
        <taxon>Thermomonosporaceae</taxon>
        <taxon>Actinomadura</taxon>
    </lineage>
</organism>
<dbReference type="Proteomes" id="UP001317259">
    <property type="component" value="Unassembled WGS sequence"/>
</dbReference>
<dbReference type="EMBL" id="JAKRKC020000001">
    <property type="protein sequence ID" value="MCK2214347.1"/>
    <property type="molecule type" value="Genomic_DNA"/>
</dbReference>
<accession>A0ABT0FPR6</accession>
<dbReference type="RefSeq" id="WP_242382590.1">
    <property type="nucleotide sequence ID" value="NZ_JAKRKC020000001.1"/>
</dbReference>
<gene>
    <name evidence="2" type="ORF">MF672_011170</name>
</gene>
<feature type="region of interest" description="Disordered" evidence="1">
    <location>
        <begin position="48"/>
        <end position="69"/>
    </location>
</feature>
<keyword evidence="3" id="KW-1185">Reference proteome</keyword>
<reference evidence="2 3" key="1">
    <citation type="submission" date="2022-04" db="EMBL/GenBank/DDBJ databases">
        <title>Genome draft of Actinomadura sp. ATCC 31491.</title>
        <authorList>
            <person name="Shi X."/>
            <person name="Du Y."/>
        </authorList>
    </citation>
    <scope>NUCLEOTIDE SEQUENCE [LARGE SCALE GENOMIC DNA]</scope>
    <source>
        <strain evidence="2 3">ATCC 31491</strain>
    </source>
</reference>
<evidence type="ECO:0000313" key="2">
    <source>
        <dbReference type="EMBL" id="MCK2214347.1"/>
    </source>
</evidence>
<evidence type="ECO:0000313" key="3">
    <source>
        <dbReference type="Proteomes" id="UP001317259"/>
    </source>
</evidence>
<sequence>MRTVIVRLVEPEQSGGQLRGLLEEIGGEPVPFSGPEALLHLLRTAAGIDGADQDPTGDPTGDAAGDGAA</sequence>
<name>A0ABT0FPR6_9ACTN</name>
<protein>
    <submittedName>
        <fullName evidence="2">Uncharacterized protein</fullName>
    </submittedName>
</protein>